<protein>
    <submittedName>
        <fullName evidence="3">SCP-like extracellular</fullName>
    </submittedName>
</protein>
<feature type="compositionally biased region" description="Low complexity" evidence="1">
    <location>
        <begin position="54"/>
        <end position="65"/>
    </location>
</feature>
<feature type="region of interest" description="Disordered" evidence="1">
    <location>
        <begin position="41"/>
        <end position="65"/>
    </location>
</feature>
<accession>B8HXA8</accession>
<dbReference type="eggNOG" id="COG2340">
    <property type="taxonomic scope" value="Bacteria"/>
</dbReference>
<reference evidence="3" key="1">
    <citation type="submission" date="2009-01" db="EMBL/GenBank/DDBJ databases">
        <title>Complete sequence of chromosome Cyanothece sp. PCC 7425.</title>
        <authorList>
            <consortium name="US DOE Joint Genome Institute"/>
            <person name="Lucas S."/>
            <person name="Copeland A."/>
            <person name="Lapidus A."/>
            <person name="Glavina del Rio T."/>
            <person name="Dalin E."/>
            <person name="Tice H."/>
            <person name="Bruce D."/>
            <person name="Goodwin L."/>
            <person name="Pitluck S."/>
            <person name="Sims D."/>
            <person name="Meineke L."/>
            <person name="Brettin T."/>
            <person name="Detter J.C."/>
            <person name="Han C."/>
            <person name="Larimer F."/>
            <person name="Land M."/>
            <person name="Hauser L."/>
            <person name="Kyrpides N."/>
            <person name="Ovchinnikova G."/>
            <person name="Liberton M."/>
            <person name="Stoeckel J."/>
            <person name="Banerjee A."/>
            <person name="Singh A."/>
            <person name="Page L."/>
            <person name="Sato H."/>
            <person name="Zhao L."/>
            <person name="Sherman L."/>
            <person name="Pakrasi H."/>
            <person name="Richardson P."/>
        </authorList>
    </citation>
    <scope>NUCLEOTIDE SEQUENCE</scope>
    <source>
        <strain evidence="3">PCC 7425</strain>
    </source>
</reference>
<proteinExistence type="predicted"/>
<gene>
    <name evidence="3" type="ordered locus">Cyan7425_2441</name>
</gene>
<dbReference type="AlphaFoldDB" id="B8HXA8"/>
<organism evidence="3">
    <name type="scientific">Cyanothece sp. (strain PCC 7425 / ATCC 29141)</name>
    <dbReference type="NCBI Taxonomy" id="395961"/>
    <lineage>
        <taxon>Bacteria</taxon>
        <taxon>Bacillati</taxon>
        <taxon>Cyanobacteriota</taxon>
        <taxon>Cyanophyceae</taxon>
        <taxon>Gomontiellales</taxon>
        <taxon>Cyanothecaceae</taxon>
        <taxon>Cyanothece</taxon>
    </lineage>
</organism>
<evidence type="ECO:0000256" key="1">
    <source>
        <dbReference type="SAM" id="MobiDB-lite"/>
    </source>
</evidence>
<dbReference type="PANTHER" id="PTHR31157:SF1">
    <property type="entry name" value="SCP DOMAIN-CONTAINING PROTEIN"/>
    <property type="match status" value="1"/>
</dbReference>
<dbReference type="InterPro" id="IPR014044">
    <property type="entry name" value="CAP_dom"/>
</dbReference>
<sequence length="194" mass="22180">MVFRNQVENPVKTPELRTMLWFACVGMLLTGCDLGNRILERLPQQPSPSPQVQPSPTAAQSATTAAMENQVRQRINEIRQQQGLVALRKNEKLAEVARNYSRRMAEQKFFAHVSPQGDALSDRVKAAQIFYFVIGENLFTSTNIFQPVPVAVRSWMNSKGHRENILRSEFRETGVGVWRTGNTYYFTQLFMRSL</sequence>
<dbReference type="Pfam" id="PF00188">
    <property type="entry name" value="CAP"/>
    <property type="match status" value="1"/>
</dbReference>
<dbReference type="InterPro" id="IPR035940">
    <property type="entry name" value="CAP_sf"/>
</dbReference>
<evidence type="ECO:0000259" key="2">
    <source>
        <dbReference type="Pfam" id="PF00188"/>
    </source>
</evidence>
<dbReference type="Gene3D" id="3.40.33.10">
    <property type="entry name" value="CAP"/>
    <property type="match status" value="1"/>
</dbReference>
<name>B8HXA8_CYAP4</name>
<dbReference type="STRING" id="395961.Cyan7425_2441"/>
<dbReference type="PROSITE" id="PS51257">
    <property type="entry name" value="PROKAR_LIPOPROTEIN"/>
    <property type="match status" value="1"/>
</dbReference>
<dbReference type="PANTHER" id="PTHR31157">
    <property type="entry name" value="SCP DOMAIN-CONTAINING PROTEIN"/>
    <property type="match status" value="1"/>
</dbReference>
<dbReference type="HOGENOM" id="CLU_048111_3_2_3"/>
<evidence type="ECO:0000313" key="3">
    <source>
        <dbReference type="EMBL" id="ACL44799.1"/>
    </source>
</evidence>
<dbReference type="CDD" id="cd05379">
    <property type="entry name" value="CAP_bacterial"/>
    <property type="match status" value="1"/>
</dbReference>
<dbReference type="KEGG" id="cyn:Cyan7425_2441"/>
<dbReference type="SUPFAM" id="SSF55797">
    <property type="entry name" value="PR-1-like"/>
    <property type="match status" value="1"/>
</dbReference>
<feature type="domain" description="SCP" evidence="2">
    <location>
        <begin position="74"/>
        <end position="190"/>
    </location>
</feature>
<dbReference type="EMBL" id="CP001344">
    <property type="protein sequence ID" value="ACL44799.1"/>
    <property type="molecule type" value="Genomic_DNA"/>
</dbReference>
<dbReference type="OrthoDB" id="9783944at2"/>